<organism evidence="2 3">
    <name type="scientific">Hydrogenoanaerobacterium saccharovorans</name>
    <dbReference type="NCBI Taxonomy" id="474960"/>
    <lineage>
        <taxon>Bacteria</taxon>
        <taxon>Bacillati</taxon>
        <taxon>Bacillota</taxon>
        <taxon>Clostridia</taxon>
        <taxon>Eubacteriales</taxon>
        <taxon>Oscillospiraceae</taxon>
        <taxon>Hydrogenoanaerobacterium</taxon>
    </lineage>
</organism>
<gene>
    <name evidence="2" type="ORF">H9X81_09815</name>
</gene>
<accession>A0ABS2GNB3</accession>
<feature type="domain" description="BSD" evidence="1">
    <location>
        <begin position="1"/>
        <end position="34"/>
    </location>
</feature>
<dbReference type="EMBL" id="JACSNR010000009">
    <property type="protein sequence ID" value="MBM6923980.1"/>
    <property type="molecule type" value="Genomic_DNA"/>
</dbReference>
<protein>
    <recommendedName>
        <fullName evidence="1">BSD domain-containing protein</fullName>
    </recommendedName>
</protein>
<dbReference type="Proteomes" id="UP000724149">
    <property type="component" value="Unassembled WGS sequence"/>
</dbReference>
<dbReference type="PROSITE" id="PS50858">
    <property type="entry name" value="BSD"/>
    <property type="match status" value="1"/>
</dbReference>
<evidence type="ECO:0000313" key="3">
    <source>
        <dbReference type="Proteomes" id="UP000724149"/>
    </source>
</evidence>
<comment type="caution">
    <text evidence="2">The sequence shown here is derived from an EMBL/GenBank/DDBJ whole genome shotgun (WGS) entry which is preliminary data.</text>
</comment>
<reference evidence="2 3" key="1">
    <citation type="journal article" date="2021" name="Sci. Rep.">
        <title>The distribution of antibiotic resistance genes in chicken gut microbiota commensals.</title>
        <authorList>
            <person name="Juricova H."/>
            <person name="Matiasovicova J."/>
            <person name="Kubasova T."/>
            <person name="Cejkova D."/>
            <person name="Rychlik I."/>
        </authorList>
    </citation>
    <scope>NUCLEOTIDE SEQUENCE [LARGE SCALE GENOMIC DNA]</scope>
    <source>
        <strain evidence="2 3">An564</strain>
    </source>
</reference>
<evidence type="ECO:0000313" key="2">
    <source>
        <dbReference type="EMBL" id="MBM6923980.1"/>
    </source>
</evidence>
<dbReference type="InterPro" id="IPR005607">
    <property type="entry name" value="BSD_dom"/>
</dbReference>
<proteinExistence type="predicted"/>
<dbReference type="RefSeq" id="WP_204721591.1">
    <property type="nucleotide sequence ID" value="NZ_JACSNR010000009.1"/>
</dbReference>
<evidence type="ECO:0000259" key="1">
    <source>
        <dbReference type="PROSITE" id="PS50858"/>
    </source>
</evidence>
<keyword evidence="3" id="KW-1185">Reference proteome</keyword>
<name>A0ABS2GNB3_9FIRM</name>
<sequence length="64" mass="7459">MRKEFEIHGCIEVPPEMTEEEFWNRFIRFVEENGWSFGGGISEIRDGWYILPDGSRGSHVPDGE</sequence>